<dbReference type="AlphaFoldDB" id="A0A0H3DP55"/>
<evidence type="ECO:0000313" key="2">
    <source>
        <dbReference type="EMBL" id="ADK86992.1"/>
    </source>
</evidence>
<dbReference type="PaxDb" id="722438-MPNE_0437"/>
<feature type="transmembrane region" description="Helical" evidence="1">
    <location>
        <begin position="1095"/>
        <end position="1119"/>
    </location>
</feature>
<name>A0A0H3DP55_MYCPB</name>
<reference evidence="2 3" key="1">
    <citation type="journal article" date="2010" name="Appl. Environ. Microbiol.">
        <title>Targeted chromosomal knockouts in Mycoplasma pneumoniae.</title>
        <authorList>
            <person name="Krishnakumar R."/>
            <person name="Assad-Garcia N."/>
            <person name="Benders G.A."/>
            <person name="Phan Q."/>
            <person name="Montague M.G."/>
            <person name="Glass J.I."/>
        </authorList>
    </citation>
    <scope>NUCLEOTIDE SEQUENCE [LARGE SCALE GENOMIC DNA]</scope>
    <source>
        <strain evidence="3">ATCC 15531 / DSM 22911 / NBRC 14401 / NCTC 10119 / FH</strain>
    </source>
</reference>
<protein>
    <submittedName>
        <fullName evidence="2">Uncharacterized protein</fullName>
    </submittedName>
</protein>
<keyword evidence="1" id="KW-0472">Membrane</keyword>
<dbReference type="Proteomes" id="UP000007756">
    <property type="component" value="Chromosome"/>
</dbReference>
<gene>
    <name evidence="2" type="ordered locus">MPNE_0437</name>
</gene>
<dbReference type="PATRIC" id="fig|722438.3.peg.422"/>
<organism evidence="2 3">
    <name type="scientific">Mycoplasmoides pneumoniae (strain ATCC 15531 / DSM 23978 / CIP 103766 / NBRC 14401 / NCTC 10119 / FH)</name>
    <name type="common">Mycoplasma pneumoniae</name>
    <dbReference type="NCBI Taxonomy" id="722438"/>
    <lineage>
        <taxon>Bacteria</taxon>
        <taxon>Bacillati</taxon>
        <taxon>Mycoplasmatota</taxon>
        <taxon>Mycoplasmoidales</taxon>
        <taxon>Mycoplasmoidaceae</taxon>
        <taxon>Mycoplasmoides</taxon>
    </lineage>
</organism>
<dbReference type="HOGENOM" id="CLU_277842_0_0_14"/>
<evidence type="ECO:0000256" key="1">
    <source>
        <dbReference type="SAM" id="Phobius"/>
    </source>
</evidence>
<dbReference type="SMR" id="A0A0H3DP55"/>
<sequence>MKRLQYRFLLFGFALGSFGWFVASSAFTSVVKSNNETLSSDGGVHMRYLKGKGDVLSILKSKSPAITQRFDLKWNNGKKTEVYLNNVNNYISESLYAQEALKQIERTAQLSIQNGELPDVKVYTNSGASFGLVGWHTDNGRTWAFRHENKYDKNVHFSWNQTYYKYSNRERTASNPYYWKWVAWFDLGYANQRIGLVENDEYHIDKRVPEPTPRKWDKNKPLWGDIRSKILYSAERLDPDKGIFIWFNQTGFNTKGTKGWANSGFFTDFWDTNNNPNAFTTNITSEGGNSNWHSPDWGSHTTDTRFFLKLEPYSKLFYKENGQERLITVSDYIRKAKSTKTNYQWVNKNQIKTLVRKTRSIDLGLGSAVRQTYTTKSDIASNQQLKYKLKDSTFSIDTYNNFKLDKLLVPKTNEDATAIKNGVFVKQPTLSFDFNPVLTNAIVNIHNLFAQTLDLKEHLKSDQPYNESDKAAINKVIEQIKNKEVDYIQVADFIGKLKNWSQNPGSIESKGENTAQWYADAKKEFGLNLNDDVNTWTQLSSLIASYFSKDIFANVKLNGAKERRMKVWDGAKFEFIPIENTEKQSEQLANENRAEIAVSAIGFQDEGGLRDASFINKVALTPKSSKTKIANGDASKIEKAANEISYKYHYRQNFKQASWDKQNSQTKSIVVQSTDLNDERERFQKDINNYLKVQGISETEIKVNAVHKVDAMLNARKSDDPKLASVQSTANKYGLNLRSNPYTGQFYVVVDVTNANDLGNQRRANNAKSYFYYIEGLDKGAQSSYLVRFENKQKLYSLESLAVDSRGLYVKNVSKDAIIQAKQNQNLYLDTHNWNAALKANLTNAELTLPTASADNSAKLSTPNAENDEGFLSENVSGSILGYVERMTGKKLFLKERVSFNKEDKNNLKLRLTSNFTLDKKGNLEVKDPSVINQIVEEAKGYNVLVSEEKGDDPESDKNIFKITLTTNPEQSTVIKLPYWIVTKKSKTNKDGTVREQKNLVFDFSNLNNFEYNTVVSLLFTDSSFIKNAYAPLQTEFRKQLKTVLEHKYQAPIKTGQLPLLTKVQLANNQKQIDNFTFDLHKNIFNKEDINKINWPLIAITFTGSAALLSTIIASGVVLHRWRKSRKHFWEQMLKARKVK</sequence>
<proteinExistence type="predicted"/>
<keyword evidence="1" id="KW-0812">Transmembrane</keyword>
<dbReference type="KEGG" id="mpj:MPNE_0437"/>
<dbReference type="EMBL" id="CP002077">
    <property type="protein sequence ID" value="ADK86992.1"/>
    <property type="molecule type" value="Genomic_DNA"/>
</dbReference>
<evidence type="ECO:0000313" key="3">
    <source>
        <dbReference type="Proteomes" id="UP000007756"/>
    </source>
</evidence>
<accession>A0A0H3DP55</accession>
<keyword evidence="1" id="KW-1133">Transmembrane helix</keyword>